<proteinExistence type="predicted"/>
<dbReference type="EMBL" id="JAZDQT010000001">
    <property type="protein sequence ID" value="MEE1944605.1"/>
    <property type="molecule type" value="Genomic_DNA"/>
</dbReference>
<name>A0ABU7I564_9SPHI</name>
<comment type="caution">
    <text evidence="1">The sequence shown here is derived from an EMBL/GenBank/DDBJ whole genome shotgun (WGS) entry which is preliminary data.</text>
</comment>
<dbReference type="NCBIfam" id="NF046077">
    <property type="entry name" value="LPS_M949_RS01915"/>
    <property type="match status" value="1"/>
</dbReference>
<evidence type="ECO:0000313" key="2">
    <source>
        <dbReference type="Proteomes" id="UP001336835"/>
    </source>
</evidence>
<dbReference type="InterPro" id="IPR058148">
    <property type="entry name" value="M949_RS01915-like_dom"/>
</dbReference>
<accession>A0ABU7I564</accession>
<keyword evidence="2" id="KW-1185">Reference proteome</keyword>
<evidence type="ECO:0000313" key="1">
    <source>
        <dbReference type="EMBL" id="MEE1944605.1"/>
    </source>
</evidence>
<dbReference type="Proteomes" id="UP001336835">
    <property type="component" value="Unassembled WGS sequence"/>
</dbReference>
<gene>
    <name evidence="1" type="ORF">VRU48_05770</name>
</gene>
<evidence type="ECO:0008006" key="3">
    <source>
        <dbReference type="Google" id="ProtNLM"/>
    </source>
</evidence>
<organism evidence="1 2">
    <name type="scientific">Pedobacter albus</name>
    <dbReference type="NCBI Taxonomy" id="3113905"/>
    <lineage>
        <taxon>Bacteria</taxon>
        <taxon>Pseudomonadati</taxon>
        <taxon>Bacteroidota</taxon>
        <taxon>Sphingobacteriia</taxon>
        <taxon>Sphingobacteriales</taxon>
        <taxon>Sphingobacteriaceae</taxon>
        <taxon>Pedobacter</taxon>
    </lineage>
</organism>
<reference evidence="1 2" key="1">
    <citation type="submission" date="2024-01" db="EMBL/GenBank/DDBJ databases">
        <title>Pedobacter sp. nov., isolated from fresh soil.</title>
        <authorList>
            <person name="Le N.T.T."/>
        </authorList>
    </citation>
    <scope>NUCLEOTIDE SEQUENCE [LARGE SCALE GENOMIC DNA]</scope>
    <source>
        <strain evidence="1 2">KR3-3</strain>
    </source>
</reference>
<sequence length="119" mass="13714">MKLKLTLIFSFISICTFAQLRVDKIDKNEIPKNLKYQGKVVYAVKWTDSLGENVVIATETGKMQSKTVKDDDGFKDAALYAYHYIMGGNEAKLLWKINDFDKECPFDLEVYFINNGFRP</sequence>
<protein>
    <recommendedName>
        <fullName evidence="3">TonB C-terminal domain-containing protein</fullName>
    </recommendedName>
</protein>